<organism evidence="2 3">
    <name type="scientific">Cymbomonas tetramitiformis</name>
    <dbReference type="NCBI Taxonomy" id="36881"/>
    <lineage>
        <taxon>Eukaryota</taxon>
        <taxon>Viridiplantae</taxon>
        <taxon>Chlorophyta</taxon>
        <taxon>Pyramimonadophyceae</taxon>
        <taxon>Pyramimonadales</taxon>
        <taxon>Pyramimonadaceae</taxon>
        <taxon>Cymbomonas</taxon>
    </lineage>
</organism>
<proteinExistence type="predicted"/>
<protein>
    <submittedName>
        <fullName evidence="2">Uncharacterized protein</fullName>
    </submittedName>
</protein>
<feature type="compositionally biased region" description="Basic and acidic residues" evidence="1">
    <location>
        <begin position="100"/>
        <end position="140"/>
    </location>
</feature>
<evidence type="ECO:0000313" key="2">
    <source>
        <dbReference type="EMBL" id="KAK3260925.1"/>
    </source>
</evidence>
<evidence type="ECO:0000313" key="3">
    <source>
        <dbReference type="Proteomes" id="UP001190700"/>
    </source>
</evidence>
<feature type="region of interest" description="Disordered" evidence="1">
    <location>
        <begin position="37"/>
        <end position="141"/>
    </location>
</feature>
<keyword evidence="3" id="KW-1185">Reference proteome</keyword>
<dbReference type="Proteomes" id="UP001190700">
    <property type="component" value="Unassembled WGS sequence"/>
</dbReference>
<sequence>MEASLESPGYQAALKGEYCEYKATVVERDIEESIKRQLLSNQKIKDEVQRSKRDGTAAEVDQDNDDDTDEHWNRKLDWRQQGAARRDDSRGSSDEEEDVDPQKKVHDAKAEYERAKKAAAERIEEAKRQASERANKEKKGIRTYAHPASVACTWGLEAPDEIDTCNKGPKS</sequence>
<name>A0AAE0FK22_9CHLO</name>
<feature type="compositionally biased region" description="Acidic residues" evidence="1">
    <location>
        <begin position="60"/>
        <end position="69"/>
    </location>
</feature>
<dbReference type="EMBL" id="LGRX02017316">
    <property type="protein sequence ID" value="KAK3260925.1"/>
    <property type="molecule type" value="Genomic_DNA"/>
</dbReference>
<accession>A0AAE0FK22</accession>
<feature type="compositionally biased region" description="Basic and acidic residues" evidence="1">
    <location>
        <begin position="43"/>
        <end position="56"/>
    </location>
</feature>
<feature type="compositionally biased region" description="Basic and acidic residues" evidence="1">
    <location>
        <begin position="70"/>
        <end position="93"/>
    </location>
</feature>
<reference evidence="2 3" key="1">
    <citation type="journal article" date="2015" name="Genome Biol. Evol.">
        <title>Comparative Genomics of a Bacterivorous Green Alga Reveals Evolutionary Causalities and Consequences of Phago-Mixotrophic Mode of Nutrition.</title>
        <authorList>
            <person name="Burns J.A."/>
            <person name="Paasch A."/>
            <person name="Narechania A."/>
            <person name="Kim E."/>
        </authorList>
    </citation>
    <scope>NUCLEOTIDE SEQUENCE [LARGE SCALE GENOMIC DNA]</scope>
    <source>
        <strain evidence="2 3">PLY_AMNH</strain>
    </source>
</reference>
<evidence type="ECO:0000256" key="1">
    <source>
        <dbReference type="SAM" id="MobiDB-lite"/>
    </source>
</evidence>
<gene>
    <name evidence="2" type="ORF">CYMTET_30144</name>
</gene>
<dbReference type="AlphaFoldDB" id="A0AAE0FK22"/>
<comment type="caution">
    <text evidence="2">The sequence shown here is derived from an EMBL/GenBank/DDBJ whole genome shotgun (WGS) entry which is preliminary data.</text>
</comment>